<keyword evidence="5" id="KW-1185">Reference proteome</keyword>
<dbReference type="Proteomes" id="UP000318102">
    <property type="component" value="Unassembled WGS sequence"/>
</dbReference>
<feature type="domain" description="ABC transporter" evidence="3">
    <location>
        <begin position="5"/>
        <end position="230"/>
    </location>
</feature>
<reference evidence="4 5" key="1">
    <citation type="submission" date="2019-07" db="EMBL/GenBank/DDBJ databases">
        <authorList>
            <person name="Kim J."/>
        </authorList>
    </citation>
    <scope>NUCLEOTIDE SEQUENCE [LARGE SCALE GENOMIC DNA]</scope>
    <source>
        <strain evidence="4 5">N4</strain>
    </source>
</reference>
<organism evidence="4 5">
    <name type="scientific">Paenibacillus agilis</name>
    <dbReference type="NCBI Taxonomy" id="3020863"/>
    <lineage>
        <taxon>Bacteria</taxon>
        <taxon>Bacillati</taxon>
        <taxon>Bacillota</taxon>
        <taxon>Bacilli</taxon>
        <taxon>Bacillales</taxon>
        <taxon>Paenibacillaceae</taxon>
        <taxon>Paenibacillus</taxon>
    </lineage>
</organism>
<evidence type="ECO:0000256" key="1">
    <source>
        <dbReference type="ARBA" id="ARBA00022741"/>
    </source>
</evidence>
<dbReference type="OrthoDB" id="9804819at2"/>
<dbReference type="InterPro" id="IPR003593">
    <property type="entry name" value="AAA+_ATPase"/>
</dbReference>
<dbReference type="Pfam" id="PF00005">
    <property type="entry name" value="ABC_tran"/>
    <property type="match status" value="1"/>
</dbReference>
<dbReference type="PROSITE" id="PS50893">
    <property type="entry name" value="ABC_TRANSPORTER_2"/>
    <property type="match status" value="1"/>
</dbReference>
<comment type="caution">
    <text evidence="4">The sequence shown here is derived from an EMBL/GenBank/DDBJ whole genome shotgun (WGS) entry which is preliminary data.</text>
</comment>
<dbReference type="Gene3D" id="3.40.50.300">
    <property type="entry name" value="P-loop containing nucleotide triphosphate hydrolases"/>
    <property type="match status" value="1"/>
</dbReference>
<dbReference type="GO" id="GO:0016887">
    <property type="term" value="F:ATP hydrolysis activity"/>
    <property type="evidence" value="ECO:0007669"/>
    <property type="project" value="InterPro"/>
</dbReference>
<dbReference type="PANTHER" id="PTHR43158:SF5">
    <property type="entry name" value="ABC TRANSPORTER, ATP-BINDING PROTEIN"/>
    <property type="match status" value="1"/>
</dbReference>
<protein>
    <submittedName>
        <fullName evidence="4">ABC transporter ATP-binding protein</fullName>
    </submittedName>
</protein>
<dbReference type="InterPro" id="IPR003439">
    <property type="entry name" value="ABC_transporter-like_ATP-bd"/>
</dbReference>
<proteinExistence type="predicted"/>
<evidence type="ECO:0000313" key="4">
    <source>
        <dbReference type="EMBL" id="TVX88126.1"/>
    </source>
</evidence>
<name>A0A559IKD1_9BACL</name>
<dbReference type="AlphaFoldDB" id="A0A559IKD1"/>
<dbReference type="EMBL" id="VNJK01000003">
    <property type="protein sequence ID" value="TVX88126.1"/>
    <property type="molecule type" value="Genomic_DNA"/>
</dbReference>
<keyword evidence="2 4" id="KW-0067">ATP-binding</keyword>
<dbReference type="SMART" id="SM00382">
    <property type="entry name" value="AAA"/>
    <property type="match status" value="1"/>
</dbReference>
<keyword evidence="1" id="KW-0547">Nucleotide-binding</keyword>
<dbReference type="CDD" id="cd03230">
    <property type="entry name" value="ABC_DR_subfamily_A"/>
    <property type="match status" value="1"/>
</dbReference>
<evidence type="ECO:0000256" key="2">
    <source>
        <dbReference type="ARBA" id="ARBA00022840"/>
    </source>
</evidence>
<gene>
    <name evidence="4" type="ORF">FPZ44_19660</name>
</gene>
<dbReference type="InterPro" id="IPR027417">
    <property type="entry name" value="P-loop_NTPase"/>
</dbReference>
<dbReference type="RefSeq" id="WP_144993018.1">
    <property type="nucleotide sequence ID" value="NZ_VNJK01000003.1"/>
</dbReference>
<dbReference type="PANTHER" id="PTHR43158">
    <property type="entry name" value="SKFA PEPTIDE EXPORT ATP-BINDING PROTEIN SKFE"/>
    <property type="match status" value="1"/>
</dbReference>
<accession>A0A559IKD1</accession>
<dbReference type="SUPFAM" id="SSF52540">
    <property type="entry name" value="P-loop containing nucleoside triphosphate hydrolases"/>
    <property type="match status" value="1"/>
</dbReference>
<evidence type="ECO:0000313" key="5">
    <source>
        <dbReference type="Proteomes" id="UP000318102"/>
    </source>
</evidence>
<sequence>MSDIIELQRLTKSYGSVTAIRDLTLRLAPNKIYGLLGRNGAGKTTLLHMLTAQLFASSGEVKVLGEDPFENESVLRQMCFIKESQKYPETYRVMDVLKVASVLFPNWDGDYANMLVNDFELPLKRNIRKLSRGMLSALGVIVGLASRAPITIFDEPYLGLDAVARGIFYDRLLEDYEEHPRTIILSTHLIDEASKILEHVVLLEQGDVLINEDVDQLRERAFTVVGTTAKVEGFLMGKNVVHLEEFGGLLKATLVNSREAGDCRQQAQELELEVVPLSLQQLIVYLTNKKDERKVVESR</sequence>
<dbReference type="GO" id="GO:0005524">
    <property type="term" value="F:ATP binding"/>
    <property type="evidence" value="ECO:0007669"/>
    <property type="project" value="UniProtKB-KW"/>
</dbReference>
<evidence type="ECO:0000259" key="3">
    <source>
        <dbReference type="PROSITE" id="PS50893"/>
    </source>
</evidence>